<feature type="transmembrane region" description="Helical" evidence="1">
    <location>
        <begin position="7"/>
        <end position="27"/>
    </location>
</feature>
<dbReference type="Proteomes" id="UP001623592">
    <property type="component" value="Unassembled WGS sequence"/>
</dbReference>
<evidence type="ECO:0000313" key="3">
    <source>
        <dbReference type="Proteomes" id="UP001623592"/>
    </source>
</evidence>
<name>A0ABW8T8Z2_9CLOT</name>
<organism evidence="2 3">
    <name type="scientific">Clostridium neuense</name>
    <dbReference type="NCBI Taxonomy" id="1728934"/>
    <lineage>
        <taxon>Bacteria</taxon>
        <taxon>Bacillati</taxon>
        <taxon>Bacillota</taxon>
        <taxon>Clostridia</taxon>
        <taxon>Eubacteriales</taxon>
        <taxon>Clostridiaceae</taxon>
        <taxon>Clostridium</taxon>
    </lineage>
</organism>
<protein>
    <recommendedName>
        <fullName evidence="4">Lipoprotein</fullName>
    </recommendedName>
</protein>
<sequence length="475" mass="54740">MKKINSIIFIFVIIIAFILYKNMNLYFNVRIAPTRNTKVPLYGVWTVSKFQIAGQTDLTDEKIKAFIGEKATFTNVEAKFNNDICKRPNYKIKIVDAEKYFLSNFKIKASEVGINEKDVKVITISSRNSFYDEYIQINDNYILKNYQGVFFFLKKNGVVQNKQKEFEYSKNKEDYKRKTEMQNGVLMGLRCQTDNGYEYKTLWIYGKGQNQFQSKEINNLIVPRKNGFMVIGVDKINENGVYARDQIWTGTLNTATNNIVRTIHKPQQNDIDYKINFVGNEYISLESNDLKSNSDGKYVAKSYLSVLPLDNIYGNSIAFSKIIGPNSDGLLSKNAEEYLGKIGKPNYKLDKDELETNWGIIRYKGKWILRGRVANENFSVNVETPKILTTYDNLLIPFKNIQDKFPGALDAYTSLNNNFMLVVESNDIKIVSIDNDTIGKVQKIIPIDEKAQVVMSQWATGTYVDKWNKNFQDIK</sequence>
<reference evidence="2 3" key="1">
    <citation type="submission" date="2024-11" db="EMBL/GenBank/DDBJ databases">
        <authorList>
            <person name="Heng Y.C."/>
            <person name="Lim A.C.H."/>
            <person name="Lee J.K.Y."/>
            <person name="Kittelmann S."/>
        </authorList>
    </citation>
    <scope>NUCLEOTIDE SEQUENCE [LARGE SCALE GENOMIC DNA]</scope>
    <source>
        <strain evidence="2 3">WILCCON 0114</strain>
    </source>
</reference>
<evidence type="ECO:0000256" key="1">
    <source>
        <dbReference type="SAM" id="Phobius"/>
    </source>
</evidence>
<evidence type="ECO:0000313" key="2">
    <source>
        <dbReference type="EMBL" id="MFL0248964.1"/>
    </source>
</evidence>
<dbReference type="RefSeq" id="WP_406785641.1">
    <property type="nucleotide sequence ID" value="NZ_JBJIAA010000001.1"/>
</dbReference>
<accession>A0ABW8T8Z2</accession>
<keyword evidence="1" id="KW-0472">Membrane</keyword>
<proteinExistence type="predicted"/>
<dbReference type="EMBL" id="JBJIAA010000001">
    <property type="protein sequence ID" value="MFL0248964.1"/>
    <property type="molecule type" value="Genomic_DNA"/>
</dbReference>
<gene>
    <name evidence="2" type="ORF">ACJDT4_00900</name>
</gene>
<keyword evidence="1" id="KW-1133">Transmembrane helix</keyword>
<keyword evidence="3" id="KW-1185">Reference proteome</keyword>
<evidence type="ECO:0008006" key="4">
    <source>
        <dbReference type="Google" id="ProtNLM"/>
    </source>
</evidence>
<keyword evidence="1" id="KW-0812">Transmembrane</keyword>
<comment type="caution">
    <text evidence="2">The sequence shown here is derived from an EMBL/GenBank/DDBJ whole genome shotgun (WGS) entry which is preliminary data.</text>
</comment>